<evidence type="ECO:0000256" key="1">
    <source>
        <dbReference type="SAM" id="SignalP"/>
    </source>
</evidence>
<evidence type="ECO:0000313" key="3">
    <source>
        <dbReference type="Proteomes" id="UP001056708"/>
    </source>
</evidence>
<keyword evidence="3" id="KW-1185">Reference proteome</keyword>
<accession>A0ABY5ANU4</accession>
<dbReference type="EMBL" id="CP098611">
    <property type="protein sequence ID" value="USR90441.1"/>
    <property type="molecule type" value="Genomic_DNA"/>
</dbReference>
<organism evidence="2 3">
    <name type="scientific">Phormidium yuhuli AB48</name>
    <dbReference type="NCBI Taxonomy" id="2940671"/>
    <lineage>
        <taxon>Bacteria</taxon>
        <taxon>Bacillati</taxon>
        <taxon>Cyanobacteriota</taxon>
        <taxon>Cyanophyceae</taxon>
        <taxon>Oscillatoriophycideae</taxon>
        <taxon>Oscillatoriales</taxon>
        <taxon>Oscillatoriaceae</taxon>
        <taxon>Phormidium</taxon>
        <taxon>Phormidium yuhuli</taxon>
    </lineage>
</organism>
<sequence>MVQGRFRTRLGAILLSWGLLASPTQACPAALEPLIEEMLPDLPGYMNRVLRRSQTVQAPRSHRTTVLVAGNPEFEPLPLNQPIPEGVEQVFITTLERTPYDNTSVKLQHFHWLFLSQNEEGWWLVSLFSTVGDYPQLGIVSPPRESSQGAVGQAIQTWLRDCRFRR</sequence>
<keyword evidence="1" id="KW-0732">Signal</keyword>
<dbReference type="RefSeq" id="WP_252662470.1">
    <property type="nucleotide sequence ID" value="NZ_CP098611.1"/>
</dbReference>
<evidence type="ECO:0000313" key="2">
    <source>
        <dbReference type="EMBL" id="USR90441.1"/>
    </source>
</evidence>
<protein>
    <submittedName>
        <fullName evidence="2">Uncharacterized protein</fullName>
    </submittedName>
</protein>
<reference evidence="2" key="1">
    <citation type="submission" date="2022-06" db="EMBL/GenBank/DDBJ databases">
        <title>Genome sequence of Phormidium yuhuli AB48 isolated from an industrial photobioreactor environment.</title>
        <authorList>
            <person name="Qiu Y."/>
            <person name="Noonan A.J.C."/>
            <person name="Dofher K."/>
            <person name="Koch M."/>
            <person name="Kieft B."/>
            <person name="Lin X."/>
            <person name="Ziels R.M."/>
            <person name="Hallam S.J."/>
        </authorList>
    </citation>
    <scope>NUCLEOTIDE SEQUENCE</scope>
    <source>
        <strain evidence="2">AB48</strain>
    </source>
</reference>
<feature type="signal peptide" evidence="1">
    <location>
        <begin position="1"/>
        <end position="26"/>
    </location>
</feature>
<proteinExistence type="predicted"/>
<name>A0ABY5ANU4_9CYAN</name>
<feature type="chain" id="PRO_5046840120" evidence="1">
    <location>
        <begin position="27"/>
        <end position="166"/>
    </location>
</feature>
<gene>
    <name evidence="2" type="ORF">NEA10_16605</name>
</gene>
<dbReference type="Proteomes" id="UP001056708">
    <property type="component" value="Chromosome"/>
</dbReference>